<dbReference type="AlphaFoldDB" id="A0A075MVR8"/>
<evidence type="ECO:0000313" key="3">
    <source>
        <dbReference type="Proteomes" id="UP000028194"/>
    </source>
</evidence>
<keyword evidence="1" id="KW-0472">Membrane</keyword>
<evidence type="ECO:0000256" key="1">
    <source>
        <dbReference type="SAM" id="Phobius"/>
    </source>
</evidence>
<keyword evidence="1" id="KW-0812">Transmembrane</keyword>
<keyword evidence="1" id="KW-1133">Transmembrane helix</keyword>
<gene>
    <name evidence="2" type="ORF">NTE_03321</name>
</gene>
<dbReference type="OrthoDB" id="11248at2157"/>
<dbReference type="STRING" id="1459636.NTE_03321"/>
<organism evidence="2 3">
    <name type="scientific">Candidatus Nitrososphaera evergladensis SR1</name>
    <dbReference type="NCBI Taxonomy" id="1459636"/>
    <lineage>
        <taxon>Archaea</taxon>
        <taxon>Nitrososphaerota</taxon>
        <taxon>Nitrososphaeria</taxon>
        <taxon>Nitrososphaerales</taxon>
        <taxon>Nitrososphaeraceae</taxon>
        <taxon>Nitrososphaera</taxon>
    </lineage>
</organism>
<dbReference type="EMBL" id="CP007174">
    <property type="protein sequence ID" value="AIF85350.1"/>
    <property type="molecule type" value="Genomic_DNA"/>
</dbReference>
<proteinExistence type="predicted"/>
<reference evidence="2 3" key="1">
    <citation type="journal article" date="2014" name="PLoS ONE">
        <title>Genome Sequence of Candidatus Nitrososphaera evergladensis from Group I.1b Enriched from Everglades Soil Reveals Novel Genomic Features of the Ammonia-Oxidizing Archaea.</title>
        <authorList>
            <person name="Zhalnina K.V."/>
            <person name="Dias R."/>
            <person name="Leonard M.T."/>
            <person name="Dorr de Quadros P."/>
            <person name="Camargo F.A."/>
            <person name="Drew J.C."/>
            <person name="Farmerie W.G."/>
            <person name="Daroub S.H."/>
            <person name="Triplett E.W."/>
        </authorList>
    </citation>
    <scope>NUCLEOTIDE SEQUENCE [LARGE SCALE GENOMIC DNA]</scope>
    <source>
        <strain evidence="2 3">SR1</strain>
    </source>
</reference>
<accession>A0A075MVR8</accession>
<dbReference type="GeneID" id="41598972"/>
<dbReference type="RefSeq" id="WP_158385649.1">
    <property type="nucleotide sequence ID" value="NZ_CP007174.1"/>
</dbReference>
<feature type="transmembrane region" description="Helical" evidence="1">
    <location>
        <begin position="162"/>
        <end position="179"/>
    </location>
</feature>
<dbReference type="KEGG" id="nev:NTE_03321"/>
<evidence type="ECO:0000313" key="2">
    <source>
        <dbReference type="EMBL" id="AIF85350.1"/>
    </source>
</evidence>
<dbReference type="HOGENOM" id="CLU_105708_0_0_2"/>
<name>A0A075MVR8_9ARCH</name>
<keyword evidence="3" id="KW-1185">Reference proteome</keyword>
<feature type="transmembrane region" description="Helical" evidence="1">
    <location>
        <begin position="29"/>
        <end position="50"/>
    </location>
</feature>
<dbReference type="Proteomes" id="UP000028194">
    <property type="component" value="Chromosome"/>
</dbReference>
<protein>
    <submittedName>
        <fullName evidence="2">Uncharacterized protein</fullName>
    </submittedName>
</protein>
<sequence>MEFGSATPKYGLVSFTTVVAGDMASSYKAIMAGVVVLIAVAVGMGIWGYGNTIYPIDAALGYLTRAESAQTPEEVAKYVNLARADLPVKGNPVWSFPTARTDFGLIQLELDNIVSRANAISNVEPHSSAYNTGMEDMHVSLDSLQDNIIEALPYMYVSTTNMMFSVVWVAVIMGLFAVMRRGRAKYREEYES</sequence>